<dbReference type="PANTHER" id="PTHR34580:SF3">
    <property type="entry name" value="PROTEIN PAFB"/>
    <property type="match status" value="1"/>
</dbReference>
<reference evidence="3" key="1">
    <citation type="submission" date="2016-10" db="EMBL/GenBank/DDBJ databases">
        <authorList>
            <person name="Varghese N."/>
            <person name="Submissions S."/>
        </authorList>
    </citation>
    <scope>NUCLEOTIDE SEQUENCE [LARGE SCALE GENOMIC DNA]</scope>
    <source>
        <strain evidence="3">Nm76</strain>
    </source>
</reference>
<proteinExistence type="predicted"/>
<dbReference type="PANTHER" id="PTHR34580">
    <property type="match status" value="1"/>
</dbReference>
<name>A0A1H8JRN8_9PROT</name>
<dbReference type="EMBL" id="FODO01000001">
    <property type="protein sequence ID" value="SEN83359.1"/>
    <property type="molecule type" value="Genomic_DNA"/>
</dbReference>
<feature type="domain" description="WYL" evidence="1">
    <location>
        <begin position="56"/>
        <end position="123"/>
    </location>
</feature>
<keyword evidence="3" id="KW-1185">Reference proteome</keyword>
<dbReference type="STRING" id="42354.SAMN05216333_101284"/>
<dbReference type="AlphaFoldDB" id="A0A1H8JRN8"/>
<evidence type="ECO:0000313" key="3">
    <source>
        <dbReference type="Proteomes" id="UP000198814"/>
    </source>
</evidence>
<evidence type="ECO:0000259" key="1">
    <source>
        <dbReference type="Pfam" id="PF13280"/>
    </source>
</evidence>
<sequence length="168" mass="19310">MQQLLEQIQPGLLALQLKPMQERLKKILATQQLNDPDAVKRIRILTMLSRQPALQHFQSAASAVLQRKQLDIVYHSRGRDQQTERIVSPQRLTHYRDNWYLDAWCHKREALRSFAVERIAACQMLDHTARNINDSELNGHSASSYGIFAGQANSARPQSRVRIEIATD</sequence>
<dbReference type="Pfam" id="PF13280">
    <property type="entry name" value="WYL"/>
    <property type="match status" value="1"/>
</dbReference>
<evidence type="ECO:0000313" key="2">
    <source>
        <dbReference type="EMBL" id="SEN83359.1"/>
    </source>
</evidence>
<organism evidence="2 3">
    <name type="scientific">Nitrosomonas oligotropha</name>
    <dbReference type="NCBI Taxonomy" id="42354"/>
    <lineage>
        <taxon>Bacteria</taxon>
        <taxon>Pseudomonadati</taxon>
        <taxon>Pseudomonadota</taxon>
        <taxon>Betaproteobacteria</taxon>
        <taxon>Nitrosomonadales</taxon>
        <taxon>Nitrosomonadaceae</taxon>
        <taxon>Nitrosomonas</taxon>
    </lineage>
</organism>
<dbReference type="Proteomes" id="UP000198814">
    <property type="component" value="Unassembled WGS sequence"/>
</dbReference>
<protein>
    <submittedName>
        <fullName evidence="2">WYL domain-containing protein</fullName>
    </submittedName>
</protein>
<dbReference type="PROSITE" id="PS52050">
    <property type="entry name" value="WYL"/>
    <property type="match status" value="1"/>
</dbReference>
<gene>
    <name evidence="2" type="ORF">SAMN05216333_101284</name>
</gene>
<dbReference type="InterPro" id="IPR026881">
    <property type="entry name" value="WYL_dom"/>
</dbReference>
<dbReference type="InterPro" id="IPR051534">
    <property type="entry name" value="CBASS_pafABC_assoc_protein"/>
</dbReference>
<accession>A0A1H8JRN8</accession>